<dbReference type="InterPro" id="IPR001584">
    <property type="entry name" value="Integrase_cat-core"/>
</dbReference>
<reference key="1">
    <citation type="journal article" date="1999" name="Nature">
        <title>Sequence and analysis of chromosome 2 of the plant Arabidopsis thaliana.</title>
        <authorList>
            <person name="Lin X."/>
            <person name="Kaul S."/>
            <person name="Rounsley S."/>
            <person name="Shea T.P."/>
            <person name="Benito M.I."/>
            <person name="Town C.D."/>
            <person name="Fujii C.Y."/>
            <person name="Mason T."/>
            <person name="Bowman C.L."/>
            <person name="Barnstead M."/>
            <person name="Feldblyum T.V."/>
            <person name="Buell C.R."/>
            <person name="Ketchum K.A."/>
            <person name="Lee J."/>
            <person name="Ronning C.M."/>
            <person name="Koo H.L."/>
            <person name="Moffat K.S."/>
            <person name="Cronin L.A."/>
            <person name="Shen M."/>
            <person name="Pai G."/>
            <person name="Van Aken S."/>
            <person name="Umayam L."/>
            <person name="Tallon L.J."/>
            <person name="Gill J.E."/>
            <person name="Adams M.D."/>
            <person name="Carrera A.J."/>
            <person name="Creasy T.H."/>
            <person name="Goodman H.M."/>
            <person name="Somerville C.R."/>
            <person name="Copenhaver G.P."/>
            <person name="Preuss D."/>
            <person name="Nierman W.C."/>
            <person name="White O."/>
            <person name="Eisen J.A."/>
            <person name="Salzberg S.L."/>
            <person name="Fraser C.M."/>
            <person name="Venter J.C."/>
        </authorList>
    </citation>
    <scope>NUCLEOTIDE SEQUENCE [LARGE SCALE GENOMIC DNA]</scope>
    <source>
        <strain>cv. Columbia</strain>
    </source>
</reference>
<dbReference type="InterPro" id="IPR043502">
    <property type="entry name" value="DNA/RNA_pol_sf"/>
</dbReference>
<dbReference type="InterPro" id="IPR043128">
    <property type="entry name" value="Rev_trsase/Diguanyl_cyclase"/>
</dbReference>
<dbReference type="Gene3D" id="3.30.420.10">
    <property type="entry name" value="Ribonuclease H-like superfamily/Ribonuclease H"/>
    <property type="match status" value="1"/>
</dbReference>
<proteinExistence type="predicted"/>
<dbReference type="InterPro" id="IPR036397">
    <property type="entry name" value="RNaseH_sf"/>
</dbReference>
<dbReference type="InterPro" id="IPR005162">
    <property type="entry name" value="Retrotrans_gag_dom"/>
</dbReference>
<dbReference type="InterPro" id="IPR041588">
    <property type="entry name" value="Integrase_H2C2"/>
</dbReference>
<dbReference type="Pfam" id="PF00078">
    <property type="entry name" value="RVT_1"/>
    <property type="match status" value="1"/>
</dbReference>
<dbReference type="PANTHER" id="PTHR48475">
    <property type="entry name" value="RIBONUCLEASE H"/>
    <property type="match status" value="1"/>
</dbReference>
<evidence type="ECO:0000259" key="2">
    <source>
        <dbReference type="PROSITE" id="PS50994"/>
    </source>
</evidence>
<dbReference type="InterPro" id="IPR000477">
    <property type="entry name" value="RT_dom"/>
</dbReference>
<feature type="domain" description="Integrase catalytic" evidence="2">
    <location>
        <begin position="1036"/>
        <end position="1198"/>
    </location>
</feature>
<dbReference type="Gene3D" id="3.30.70.270">
    <property type="match status" value="1"/>
</dbReference>
<dbReference type="SUPFAM" id="SSF53098">
    <property type="entry name" value="Ribonuclease H-like"/>
    <property type="match status" value="1"/>
</dbReference>
<accession>Q9ZUK1</accession>
<dbReference type="SUPFAM" id="SSF56672">
    <property type="entry name" value="DNA/RNA polymerases"/>
    <property type="match status" value="1"/>
</dbReference>
<dbReference type="InterPro" id="IPR012337">
    <property type="entry name" value="RNaseH-like_sf"/>
</dbReference>
<feature type="compositionally biased region" description="Low complexity" evidence="1">
    <location>
        <begin position="318"/>
        <end position="329"/>
    </location>
</feature>
<dbReference type="Pfam" id="PF17921">
    <property type="entry name" value="Integrase_H2C2"/>
    <property type="match status" value="1"/>
</dbReference>
<feature type="region of interest" description="Disordered" evidence="1">
    <location>
        <begin position="316"/>
        <end position="335"/>
    </location>
</feature>
<dbReference type="GO" id="GO:0003676">
    <property type="term" value="F:nucleic acid binding"/>
    <property type="evidence" value="ECO:0007669"/>
    <property type="project" value="InterPro"/>
</dbReference>
<name>Q9ZUK1_ARATH</name>
<dbReference type="PANTHER" id="PTHR48475:SF2">
    <property type="entry name" value="RIBONUCLEASE H"/>
    <property type="match status" value="1"/>
</dbReference>
<dbReference type="PIR" id="A84525">
    <property type="entry name" value="A84525"/>
</dbReference>
<sequence>MSSNDGQSSGDQASTLDDIKQLLQQLSEKTDRQQLAVTSLSNKFVTFQEQCNGQHAALATNHSEIRSAHNAYAELERDSIFRAPSARASKIPRKHLASRLHRHRLKSERHRLRILSPLNSELQNLQDQIWAMNAKVHQATTSAPEVEKVIEATRRTPFTPRISKLRIREFRDFKLPVYNGKGDLKEHLTSFQVIAGRVPLEPHEEDAGLCKLFSENLFGLALTWFTQLEEGSIDNFKQLSTAFIKQYEYFINSDITEAHLWNFSQSADEPLRTYIYRVQGNHVNRPETIQDALHRATNWINAEEERAFLAKKFSASNAAPKAPQPATTKKPTELRKPAAGTCTTMLCETSMSLGTVVLPVTAQGVVKMVEFTVFDRPAAYNVILGTPWLYEMKVVPSTYHQCVKFPTPVGKMTGISTEVISHELNVDPTFKPVKQKRRKLGPDRAQAVNIEVVRLLEVGRIREVKYPEWLANPVVVKKKNGKWRVCVDFTDLNKACSKDFFPLPHIDRLVESTTGHEMLSFMDAFSGYNQILMNPEDQEKTSFITECGTYYYKVMPFGLKNAVYFRCHRTRNRSEFEADKRFPVNDLTSQYKGSPTIDMSSGSTEQIHIPIYRQVFPFLHFTAKISKGFIWNESCEEAFKQLKRYLSEPSVLAKREFGEQLFLYIAVSESAVTGVQVRVERSDKRPIFYVKTRYPMMEKLALAVVTAARKLRPYFQSHPIVVLTSLPLRTILHSPTQSGRLGKWAIELSEFDLEFRARTSLNSTMDTSRQWGFIKTWVRSRNLSDAPTANRYSGEYEAKDACMEAYLNLVREVSGRFEQFELTRIPRAENSAANALAALASTFEVTLPRVIPVETISQPSIRLDEISFVTTRAMRRRLDAQSAENGLHQLGDDEEISDAVHPTEIVENQSLPDNHNAPLPDQPPHDWGADWREPIRDYILNGTLPAEKWAARKLKATCARFCIANDILYRRIFSAPDAVCIFGEQTRTVMKEVHDGTCGNHTGGRSLAFKVRKYGYYWPTLVADCEAYARKCEQCQKHAPLILQPAELLTTVSAPYPFMKWLMDIVGPLHVSTRGVEAAAYSNITHVQVWNFIWKDIICRHGLPYEIVTDNGSQFISEQFEVFCEEWQIRLSHSTPRYPQGNGQAEAMNKTIISNLKKKLNAYKGAWFGELQNVLWAVRTTPRRATDETPFSLIYGMEAVIPAEIKVPSARRIRNPQNETENNEMIIDVIDTIDERRNRALARMQNYHNAGARYYNSNVRNRSFEVGTLVLRRVQQNKAEKGAGKLGISWEGPYKITHVVRNGVYRLINMEGKTVRRAWNSMHLKRFYI</sequence>
<dbReference type="Pfam" id="PF03732">
    <property type="entry name" value="Retrotrans_gag"/>
    <property type="match status" value="1"/>
</dbReference>
<dbReference type="Pfam" id="PF00665">
    <property type="entry name" value="rve"/>
    <property type="match status" value="1"/>
</dbReference>
<dbReference type="GO" id="GO:0015074">
    <property type="term" value="P:DNA integration"/>
    <property type="evidence" value="ECO:0007669"/>
    <property type="project" value="InterPro"/>
</dbReference>
<organism evidence="3">
    <name type="scientific">Arabidopsis thaliana</name>
    <name type="common">Mouse-ear cress</name>
    <dbReference type="NCBI Taxonomy" id="3702"/>
    <lineage>
        <taxon>Eukaryota</taxon>
        <taxon>Viridiplantae</taxon>
        <taxon>Streptophyta</taxon>
        <taxon>Embryophyta</taxon>
        <taxon>Tracheophyta</taxon>
        <taxon>Spermatophyta</taxon>
        <taxon>Magnoliopsida</taxon>
        <taxon>eudicotyledons</taxon>
        <taxon>Gunneridae</taxon>
        <taxon>Pentapetalae</taxon>
        <taxon>rosids</taxon>
        <taxon>malvids</taxon>
        <taxon>Brassicales</taxon>
        <taxon>Brassicaceae</taxon>
        <taxon>Camelineae</taxon>
        <taxon>Arabidopsis</taxon>
    </lineage>
</organism>
<reference evidence="3" key="3">
    <citation type="submission" date="2002-02" db="EMBL/GenBank/DDBJ databases">
        <authorList>
            <person name="Town C.D."/>
            <person name="Kaul S."/>
        </authorList>
    </citation>
    <scope>NUCLEOTIDE SEQUENCE</scope>
</reference>
<dbReference type="Gene3D" id="3.10.10.10">
    <property type="entry name" value="HIV Type 1 Reverse Transcriptase, subunit A, domain 1"/>
    <property type="match status" value="1"/>
</dbReference>
<dbReference type="EMBL" id="AC005957">
    <property type="protein sequence ID" value="AAD03367.1"/>
    <property type="molecule type" value="Genomic_DNA"/>
</dbReference>
<reference evidence="3" key="2">
    <citation type="submission" date="2000-03" db="EMBL/GenBank/DDBJ databases">
        <authorList>
            <person name="Rounsley S.D."/>
            <person name="Lin X."/>
            <person name="Kaul S."/>
            <person name="Shea T.P."/>
            <person name="Fujii C.Y."/>
            <person name="Mason T.M."/>
            <person name="Shen M."/>
            <person name="Ronning C.M."/>
            <person name="Fraser C.M."/>
            <person name="Somerville C.R."/>
            <person name="Venter J.C."/>
        </authorList>
    </citation>
    <scope>NUCLEOTIDE SEQUENCE</scope>
</reference>
<dbReference type="Pfam" id="PF17919">
    <property type="entry name" value="RT_RNaseH_2"/>
    <property type="match status" value="1"/>
</dbReference>
<gene>
    <name evidence="3" type="ordered locus">At2g15100</name>
</gene>
<dbReference type="PROSITE" id="PS50994">
    <property type="entry name" value="INTEGRASE"/>
    <property type="match status" value="1"/>
</dbReference>
<protein>
    <submittedName>
        <fullName evidence="3">Putative retroelement pol polyprotein</fullName>
    </submittedName>
</protein>
<dbReference type="CDD" id="cd01647">
    <property type="entry name" value="RT_LTR"/>
    <property type="match status" value="1"/>
</dbReference>
<dbReference type="Gene3D" id="1.10.340.70">
    <property type="match status" value="1"/>
</dbReference>
<evidence type="ECO:0000256" key="1">
    <source>
        <dbReference type="SAM" id="MobiDB-lite"/>
    </source>
</evidence>
<evidence type="ECO:0000313" key="3">
    <source>
        <dbReference type="EMBL" id="AAD03367.1"/>
    </source>
</evidence>
<dbReference type="InterPro" id="IPR041577">
    <property type="entry name" value="RT_RNaseH_2"/>
</dbReference>